<dbReference type="CDD" id="cd02440">
    <property type="entry name" value="AdoMet_MTases"/>
    <property type="match status" value="1"/>
</dbReference>
<feature type="domain" description="Methyltransferase type 11" evidence="1">
    <location>
        <begin position="47"/>
        <end position="138"/>
    </location>
</feature>
<dbReference type="SUPFAM" id="SSF53335">
    <property type="entry name" value="S-adenosyl-L-methionine-dependent methyltransferases"/>
    <property type="match status" value="1"/>
</dbReference>
<gene>
    <name evidence="3" type="primary">COQ5</name>
    <name evidence="2" type="ORF">FPOEFMDM_00020</name>
    <name evidence="3" type="ORF">MNNOGLJF_00020</name>
</gene>
<evidence type="ECO:0000259" key="1">
    <source>
        <dbReference type="Pfam" id="PF08241"/>
    </source>
</evidence>
<dbReference type="EMBL" id="MT631601">
    <property type="protein sequence ID" value="QNO55035.1"/>
    <property type="molecule type" value="Genomic_DNA"/>
</dbReference>
<dbReference type="PANTHER" id="PTHR43861">
    <property type="entry name" value="TRANS-ACONITATE 2-METHYLTRANSFERASE-RELATED"/>
    <property type="match status" value="1"/>
</dbReference>
<dbReference type="GO" id="GO:0043770">
    <property type="term" value="F:demethylmenaquinone methyltransferase activity"/>
    <property type="evidence" value="ECO:0007669"/>
    <property type="project" value="UniProtKB-EC"/>
</dbReference>
<evidence type="ECO:0000313" key="3">
    <source>
        <dbReference type="EMBL" id="QNO55106.1"/>
    </source>
</evidence>
<dbReference type="EC" id="2.1.1.163" evidence="3"/>
<accession>A0A7G9Z4C2</accession>
<sequence>MPFGYIPHKTPWKNAILKILGDPSMIRRIQAPVIMKMLNPKGDDAILDAGCGGGFFTYEIAKMCRCIGIDWNLSEKLSYAMHKLSSVAYMKADVQKMPLKNGTFDKILLSSVLQIVEDDEALLKECYRVLKEDGMLVLSVTIEYIYIRKLNELKGRLMEMLGLRGKGYYAYDEVSELLQKGGFEIIETEYAPKKLGSLIYEARLYFCYRTGLPLFHPFYFLLFYPLACFDKFGSKKQKGNEVIIKARKI</sequence>
<organism evidence="3">
    <name type="scientific">Candidatus Methanophaga sp. ANME-1 ERB7</name>
    <dbReference type="NCBI Taxonomy" id="2759913"/>
    <lineage>
        <taxon>Archaea</taxon>
        <taxon>Methanobacteriati</taxon>
        <taxon>Methanobacteriota</taxon>
        <taxon>Stenosarchaea group</taxon>
        <taxon>Methanomicrobia</taxon>
        <taxon>Candidatus Methanophagales</taxon>
        <taxon>Candidatus Methanophagaceae</taxon>
        <taxon>Candidatus Methanophaga</taxon>
    </lineage>
</organism>
<dbReference type="GO" id="GO:0008757">
    <property type="term" value="F:S-adenosylmethionine-dependent methyltransferase activity"/>
    <property type="evidence" value="ECO:0007669"/>
    <property type="project" value="InterPro"/>
</dbReference>
<keyword evidence="3" id="KW-0808">Transferase</keyword>
<protein>
    <submittedName>
        <fullName evidence="3">2-methoxy-6-polyprenyl-1,4-benzoquinol methylase, mitochondrial</fullName>
        <ecNumber evidence="3">2.1.1.163</ecNumber>
    </submittedName>
</protein>
<dbReference type="Gene3D" id="3.40.50.150">
    <property type="entry name" value="Vaccinia Virus protein VP39"/>
    <property type="match status" value="1"/>
</dbReference>
<dbReference type="InterPro" id="IPR029063">
    <property type="entry name" value="SAM-dependent_MTases_sf"/>
</dbReference>
<proteinExistence type="predicted"/>
<keyword evidence="3" id="KW-0489">Methyltransferase</keyword>
<dbReference type="InterPro" id="IPR013216">
    <property type="entry name" value="Methyltransf_11"/>
</dbReference>
<name>A0A7G9Z4C2_9EURY</name>
<reference evidence="3" key="1">
    <citation type="submission" date="2020-06" db="EMBL/GenBank/DDBJ databases">
        <title>Unique genomic features of the anaerobic methanotrophic archaea.</title>
        <authorList>
            <person name="Chadwick G.L."/>
            <person name="Skennerton C.T."/>
            <person name="Laso-Perez R."/>
            <person name="Leu A.O."/>
            <person name="Speth D.R."/>
            <person name="Yu H."/>
            <person name="Morgan-Lang C."/>
            <person name="Hatzenpichler R."/>
            <person name="Goudeau D."/>
            <person name="Malmstrom R."/>
            <person name="Brazelton W.J."/>
            <person name="Woyke T."/>
            <person name="Hallam S.J."/>
            <person name="Tyson G.W."/>
            <person name="Wegener G."/>
            <person name="Boetius A."/>
            <person name="Orphan V."/>
        </authorList>
    </citation>
    <scope>NUCLEOTIDE SEQUENCE</scope>
</reference>
<dbReference type="AlphaFoldDB" id="A0A7G9Z4C2"/>
<dbReference type="EMBL" id="MT631603">
    <property type="protein sequence ID" value="QNO55106.1"/>
    <property type="molecule type" value="Genomic_DNA"/>
</dbReference>
<dbReference type="GO" id="GO:0032259">
    <property type="term" value="P:methylation"/>
    <property type="evidence" value="ECO:0007669"/>
    <property type="project" value="UniProtKB-KW"/>
</dbReference>
<dbReference type="Pfam" id="PF08241">
    <property type="entry name" value="Methyltransf_11"/>
    <property type="match status" value="1"/>
</dbReference>
<evidence type="ECO:0000313" key="2">
    <source>
        <dbReference type="EMBL" id="QNO55035.1"/>
    </source>
</evidence>